<dbReference type="GO" id="GO:0009279">
    <property type="term" value="C:cell outer membrane"/>
    <property type="evidence" value="ECO:0007669"/>
    <property type="project" value="UniProtKB-SubCell"/>
</dbReference>
<evidence type="ECO:0000256" key="2">
    <source>
        <dbReference type="ARBA" id="ARBA00023136"/>
    </source>
</evidence>
<dbReference type="InterPro" id="IPR036737">
    <property type="entry name" value="OmpA-like_sf"/>
</dbReference>
<dbReference type="PANTHER" id="PTHR30329">
    <property type="entry name" value="STATOR ELEMENT OF FLAGELLAR MOTOR COMPLEX"/>
    <property type="match status" value="1"/>
</dbReference>
<evidence type="ECO:0000256" key="1">
    <source>
        <dbReference type="ARBA" id="ARBA00004442"/>
    </source>
</evidence>
<proteinExistence type="predicted"/>
<comment type="subcellular location">
    <subcellularLocation>
        <location evidence="1">Cell outer membrane</location>
    </subcellularLocation>
</comment>
<dbReference type="PROSITE" id="PS51123">
    <property type="entry name" value="OMPA_2"/>
    <property type="match status" value="1"/>
</dbReference>
<dbReference type="SUPFAM" id="SSF103088">
    <property type="entry name" value="OmpA-like"/>
    <property type="match status" value="1"/>
</dbReference>
<keyword evidence="2 4" id="KW-0472">Membrane</keyword>
<dbReference type="SUPFAM" id="SSF49464">
    <property type="entry name" value="Carboxypeptidase regulatory domain-like"/>
    <property type="match status" value="1"/>
</dbReference>
<reference evidence="6 7" key="1">
    <citation type="submission" date="2017-06" db="EMBL/GenBank/DDBJ databases">
        <authorList>
            <person name="Kim H.J."/>
            <person name="Triplett B.A."/>
        </authorList>
    </citation>
    <scope>NUCLEOTIDE SEQUENCE [LARGE SCALE GENOMIC DNA]</scope>
    <source>
        <strain evidence="6 7">DSM 19307</strain>
    </source>
</reference>
<organism evidence="6 7">
    <name type="scientific">Ekhidna lutea</name>
    <dbReference type="NCBI Taxonomy" id="447679"/>
    <lineage>
        <taxon>Bacteria</taxon>
        <taxon>Pseudomonadati</taxon>
        <taxon>Bacteroidota</taxon>
        <taxon>Cytophagia</taxon>
        <taxon>Cytophagales</taxon>
        <taxon>Reichenbachiellaceae</taxon>
        <taxon>Ekhidna</taxon>
    </lineage>
</organism>
<dbReference type="AlphaFoldDB" id="A0A239J1P2"/>
<keyword evidence="3" id="KW-0998">Cell outer membrane</keyword>
<dbReference type="OrthoDB" id="911314at2"/>
<dbReference type="Proteomes" id="UP000198393">
    <property type="component" value="Unassembled WGS sequence"/>
</dbReference>
<dbReference type="PANTHER" id="PTHR30329:SF21">
    <property type="entry name" value="LIPOPROTEIN YIAD-RELATED"/>
    <property type="match status" value="1"/>
</dbReference>
<evidence type="ECO:0000259" key="5">
    <source>
        <dbReference type="PROSITE" id="PS51123"/>
    </source>
</evidence>
<dbReference type="CDD" id="cd07185">
    <property type="entry name" value="OmpA_C-like"/>
    <property type="match status" value="1"/>
</dbReference>
<protein>
    <submittedName>
        <fullName evidence="6">Outer membrane protein OmpA</fullName>
    </submittedName>
</protein>
<dbReference type="RefSeq" id="WP_089356661.1">
    <property type="nucleotide sequence ID" value="NZ_FZPD01000003.1"/>
</dbReference>
<sequence length="671" mass="76382">MPTFYKTIRLPIVFLLILFGFNTTLSQDLNNVNTGAVVKNAKVSFDGTKMVFLANYYGSFWPYMSTYNADSAMWGEPEKIFENDVIAGFEIRDPHLSFDNTKLYFAARTSEKPDFDIFYSELQNGIWSKPTSLDIGINSPEDELGPALSADEKKVLFTRPLPPEAKADEFCGQLFYSELTEAGSWSEPELLPPAYNTGCICSPYYARDNKTFFYSSFEDVEDGEGKRVARKQFSVFWARIDGLFRYNPKPILSIIADEDIVSPSLDRDSTLYYNYGEYAKGQDRISSRVLSRDLSSLYQPAKMSLVSGRVTDENGGPLEAAIQVINPYTTKVFQEAVSDEQGNYQVFVPVGEQFSLLAYKDQYSAQSKLIEPTEQYITNNFELFPSVDVTFNVFDDEFFFPIESGISLYDSEFNFIETIEITRGEQTVLSLGKELNIIFNSENYFPDTLNLPFDEEVIFDFFDFDIELTRKLKDVALSFADESGNNLGLEITVYNVTRNEKTKRQVKDGKITLQLRDGEVYEISTSAEGYSYYSAEVDLSEEQELKEMNATLQSVENISLVLDNITFEYNSYELNAGSYDELGKLVNYLQENEQYKVEISAHTDNVGADAYNLQLSNLRANSVLQYLQDNAINKDRLVAVGYGESQPRYPNDTEENKAKNRRVEFKILASE</sequence>
<evidence type="ECO:0000313" key="6">
    <source>
        <dbReference type="EMBL" id="SNS99729.1"/>
    </source>
</evidence>
<dbReference type="Gene3D" id="3.30.1330.60">
    <property type="entry name" value="OmpA-like domain"/>
    <property type="match status" value="1"/>
</dbReference>
<dbReference type="InterPro" id="IPR008969">
    <property type="entry name" value="CarboxyPept-like_regulatory"/>
</dbReference>
<evidence type="ECO:0000256" key="3">
    <source>
        <dbReference type="ARBA" id="ARBA00023237"/>
    </source>
</evidence>
<dbReference type="InterPro" id="IPR006665">
    <property type="entry name" value="OmpA-like"/>
</dbReference>
<dbReference type="Pfam" id="PF00691">
    <property type="entry name" value="OmpA"/>
    <property type="match status" value="1"/>
</dbReference>
<dbReference type="SUPFAM" id="SSF82171">
    <property type="entry name" value="DPP6 N-terminal domain-like"/>
    <property type="match status" value="1"/>
</dbReference>
<evidence type="ECO:0000313" key="7">
    <source>
        <dbReference type="Proteomes" id="UP000198393"/>
    </source>
</evidence>
<dbReference type="InterPro" id="IPR050330">
    <property type="entry name" value="Bact_OuterMem_StrucFunc"/>
</dbReference>
<feature type="domain" description="OmpA-like" evidence="5">
    <location>
        <begin position="554"/>
        <end position="671"/>
    </location>
</feature>
<dbReference type="Gene3D" id="2.60.40.1120">
    <property type="entry name" value="Carboxypeptidase-like, regulatory domain"/>
    <property type="match status" value="1"/>
</dbReference>
<name>A0A239J1P2_EKHLU</name>
<dbReference type="PRINTS" id="PR01021">
    <property type="entry name" value="OMPADOMAIN"/>
</dbReference>
<dbReference type="EMBL" id="FZPD01000003">
    <property type="protein sequence ID" value="SNS99729.1"/>
    <property type="molecule type" value="Genomic_DNA"/>
</dbReference>
<accession>A0A239J1P2</accession>
<gene>
    <name evidence="6" type="ORF">SAMN05421640_1942</name>
</gene>
<keyword evidence="7" id="KW-1185">Reference proteome</keyword>
<evidence type="ECO:0000256" key="4">
    <source>
        <dbReference type="PROSITE-ProRule" id="PRU00473"/>
    </source>
</evidence>
<dbReference type="InterPro" id="IPR006664">
    <property type="entry name" value="OMP_bac"/>
</dbReference>